<name>A0A9X1T0L7_9ACTN</name>
<reference evidence="7" key="1">
    <citation type="submission" date="2021-11" db="EMBL/GenBank/DDBJ databases">
        <title>Streptomyces corallinus and Kineosporia corallina sp. nov., two new coral-derived marine actinobacteria.</title>
        <authorList>
            <person name="Buangrab K."/>
            <person name="Sutthacheep M."/>
            <person name="Yeemin T."/>
            <person name="Harunari E."/>
            <person name="Igarashi Y."/>
            <person name="Sripreechasak P."/>
            <person name="Kanchanasin P."/>
            <person name="Tanasupawat S."/>
            <person name="Phongsopitanun W."/>
        </authorList>
    </citation>
    <scope>NUCLEOTIDE SEQUENCE</scope>
    <source>
        <strain evidence="7">JCM 31032</strain>
    </source>
</reference>
<dbReference type="GO" id="GO:0006935">
    <property type="term" value="P:chemotaxis"/>
    <property type="evidence" value="ECO:0007669"/>
    <property type="project" value="InterPro"/>
</dbReference>
<dbReference type="Proteomes" id="UP001138997">
    <property type="component" value="Unassembled WGS sequence"/>
</dbReference>
<protein>
    <submittedName>
        <fullName evidence="7">Methyl-accepting chemotaxis protein</fullName>
    </submittedName>
</protein>
<dbReference type="AlphaFoldDB" id="A0A9X1T0L7"/>
<organism evidence="7 8">
    <name type="scientific">Kineosporia babensis</name>
    <dbReference type="NCBI Taxonomy" id="499548"/>
    <lineage>
        <taxon>Bacteria</taxon>
        <taxon>Bacillati</taxon>
        <taxon>Actinomycetota</taxon>
        <taxon>Actinomycetes</taxon>
        <taxon>Kineosporiales</taxon>
        <taxon>Kineosporiaceae</taxon>
        <taxon>Kineosporia</taxon>
    </lineage>
</organism>
<evidence type="ECO:0000313" key="7">
    <source>
        <dbReference type="EMBL" id="MCD5312883.1"/>
    </source>
</evidence>
<dbReference type="PANTHER" id="PTHR32089:SF112">
    <property type="entry name" value="LYSOZYME-LIKE PROTEIN-RELATED"/>
    <property type="match status" value="1"/>
</dbReference>
<accession>A0A9X1T0L7</accession>
<feature type="transmembrane region" description="Helical" evidence="5">
    <location>
        <begin position="197"/>
        <end position="217"/>
    </location>
</feature>
<feature type="transmembrane region" description="Helical" evidence="5">
    <location>
        <begin position="20"/>
        <end position="41"/>
    </location>
</feature>
<dbReference type="Pfam" id="PF00015">
    <property type="entry name" value="MCPsignal"/>
    <property type="match status" value="1"/>
</dbReference>
<dbReference type="GO" id="GO:0016020">
    <property type="term" value="C:membrane"/>
    <property type="evidence" value="ECO:0007669"/>
    <property type="project" value="InterPro"/>
</dbReference>
<keyword evidence="8" id="KW-1185">Reference proteome</keyword>
<feature type="domain" description="Methyl-accepting transducer" evidence="6">
    <location>
        <begin position="227"/>
        <end position="463"/>
    </location>
</feature>
<evidence type="ECO:0000256" key="4">
    <source>
        <dbReference type="SAM" id="MobiDB-lite"/>
    </source>
</evidence>
<evidence type="ECO:0000259" key="6">
    <source>
        <dbReference type="PROSITE" id="PS50111"/>
    </source>
</evidence>
<evidence type="ECO:0000256" key="2">
    <source>
        <dbReference type="ARBA" id="ARBA00029447"/>
    </source>
</evidence>
<dbReference type="GO" id="GO:0004888">
    <property type="term" value="F:transmembrane signaling receptor activity"/>
    <property type="evidence" value="ECO:0007669"/>
    <property type="project" value="InterPro"/>
</dbReference>
<dbReference type="SUPFAM" id="SSF58104">
    <property type="entry name" value="Methyl-accepting chemotaxis protein (MCP) signaling domain"/>
    <property type="match status" value="1"/>
</dbReference>
<proteinExistence type="inferred from homology"/>
<evidence type="ECO:0000313" key="8">
    <source>
        <dbReference type="Proteomes" id="UP001138997"/>
    </source>
</evidence>
<dbReference type="SMART" id="SM00283">
    <property type="entry name" value="MA"/>
    <property type="match status" value="1"/>
</dbReference>
<dbReference type="PANTHER" id="PTHR32089">
    <property type="entry name" value="METHYL-ACCEPTING CHEMOTAXIS PROTEIN MCPB"/>
    <property type="match status" value="1"/>
</dbReference>
<gene>
    <name evidence="7" type="ORF">LR394_18405</name>
</gene>
<comment type="caution">
    <text evidence="7">The sequence shown here is derived from an EMBL/GenBank/DDBJ whole genome shotgun (WGS) entry which is preliminary data.</text>
</comment>
<dbReference type="RefSeq" id="WP_231443564.1">
    <property type="nucleotide sequence ID" value="NZ_JAJOMB010000009.1"/>
</dbReference>
<sequence>MGLKLGRWRSGENRSWTVTASVFTSLAFVLALTLGMAVLALDGMGQVVKDKDRVIGHDTEMLLGARNLMDIRDARAAANRAYLFSGQNRYLGDQYRLDQEFTQQLDELAGRVDTARGRELVQQIDSLQSNFVRLDQSPIQLKQQGAPIKQVVAAWDEIDDQRITTNLAMNELSSYLQSLIEDREAAASDTARRGIQLVIGAFLAIVVGSTLVASLIVKQVRGRVFTVIRSVQSSSADLVRSAQRQAEGAGEQATSAAEISTTIKEMLTESRRIAQGAQDVVAAAGQTADAGRHGRDVVLATASSMDRIREHSGSLDTHMDDLTKKARQISGVVEIVAELSELTNIVAINASIEAAGAGSEAARFAALADEIRALADRVGGSAREISDLVASVSTAVEDTRRVSRDASEAIGDGASMAGQAVASFEEIVALVADTMESARQIQLSTSQQSMAVEQTDVAITAMADATREHQNSAGGTQATADELVSLSYQLGTLVQSSPPDGSGDVFAGSGRPGYARMSG</sequence>
<dbReference type="Gene3D" id="1.10.287.950">
    <property type="entry name" value="Methyl-accepting chemotaxis protein"/>
    <property type="match status" value="1"/>
</dbReference>
<keyword evidence="1 3" id="KW-0807">Transducer</keyword>
<keyword evidence="5" id="KW-0812">Transmembrane</keyword>
<evidence type="ECO:0000256" key="3">
    <source>
        <dbReference type="PROSITE-ProRule" id="PRU00284"/>
    </source>
</evidence>
<feature type="region of interest" description="Disordered" evidence="4">
    <location>
        <begin position="494"/>
        <end position="519"/>
    </location>
</feature>
<dbReference type="InterPro" id="IPR004090">
    <property type="entry name" value="Chemotax_Me-accpt_rcpt"/>
</dbReference>
<keyword evidence="5" id="KW-1133">Transmembrane helix</keyword>
<dbReference type="PRINTS" id="PR00260">
    <property type="entry name" value="CHEMTRNSDUCR"/>
</dbReference>
<keyword evidence="5" id="KW-0472">Membrane</keyword>
<evidence type="ECO:0000256" key="5">
    <source>
        <dbReference type="SAM" id="Phobius"/>
    </source>
</evidence>
<evidence type="ECO:0000256" key="1">
    <source>
        <dbReference type="ARBA" id="ARBA00023224"/>
    </source>
</evidence>
<dbReference type="InterPro" id="IPR004089">
    <property type="entry name" value="MCPsignal_dom"/>
</dbReference>
<dbReference type="GO" id="GO:0007165">
    <property type="term" value="P:signal transduction"/>
    <property type="evidence" value="ECO:0007669"/>
    <property type="project" value="UniProtKB-KW"/>
</dbReference>
<dbReference type="EMBL" id="JAJOMB010000009">
    <property type="protein sequence ID" value="MCD5312883.1"/>
    <property type="molecule type" value="Genomic_DNA"/>
</dbReference>
<comment type="similarity">
    <text evidence="2">Belongs to the methyl-accepting chemotaxis (MCP) protein family.</text>
</comment>
<dbReference type="PROSITE" id="PS50111">
    <property type="entry name" value="CHEMOTAXIS_TRANSDUC_2"/>
    <property type="match status" value="1"/>
</dbReference>